<dbReference type="InterPro" id="IPR003661">
    <property type="entry name" value="HisK_dim/P_dom"/>
</dbReference>
<gene>
    <name evidence="9" type="ORF">PQU95_02035</name>
</gene>
<evidence type="ECO:0000313" key="9">
    <source>
        <dbReference type="EMBL" id="MDC7716002.1"/>
    </source>
</evidence>
<evidence type="ECO:0000256" key="6">
    <source>
        <dbReference type="ARBA" id="ARBA00023012"/>
    </source>
</evidence>
<reference evidence="9 10" key="1">
    <citation type="submission" date="2023-01" db="EMBL/GenBank/DDBJ databases">
        <title>Novel species of the genus Vogesella isolated from rivers.</title>
        <authorList>
            <person name="Lu H."/>
        </authorList>
    </citation>
    <scope>NUCLEOTIDE SEQUENCE [LARGE SCALE GENOMIC DNA]</scope>
    <source>
        <strain evidence="9 10">DC21W</strain>
    </source>
</reference>
<dbReference type="InterPro" id="IPR005467">
    <property type="entry name" value="His_kinase_dom"/>
</dbReference>
<feature type="transmembrane region" description="Helical" evidence="7">
    <location>
        <begin position="267"/>
        <end position="283"/>
    </location>
</feature>
<evidence type="ECO:0000256" key="5">
    <source>
        <dbReference type="ARBA" id="ARBA00022777"/>
    </source>
</evidence>
<feature type="transmembrane region" description="Helical" evidence="7">
    <location>
        <begin position="169"/>
        <end position="193"/>
    </location>
</feature>
<dbReference type="RefSeq" id="WP_272750452.1">
    <property type="nucleotide sequence ID" value="NZ_JAQQLF010000002.1"/>
</dbReference>
<evidence type="ECO:0000259" key="8">
    <source>
        <dbReference type="PROSITE" id="PS50109"/>
    </source>
</evidence>
<keyword evidence="7" id="KW-0472">Membrane</keyword>
<dbReference type="Proteomes" id="UP001219956">
    <property type="component" value="Unassembled WGS sequence"/>
</dbReference>
<dbReference type="Gene3D" id="3.30.565.10">
    <property type="entry name" value="Histidine kinase-like ATPase, C-terminal domain"/>
    <property type="match status" value="1"/>
</dbReference>
<dbReference type="SUPFAM" id="SSF55874">
    <property type="entry name" value="ATPase domain of HSP90 chaperone/DNA topoisomerase II/histidine kinase"/>
    <property type="match status" value="1"/>
</dbReference>
<feature type="transmembrane region" description="Helical" evidence="7">
    <location>
        <begin position="234"/>
        <end position="255"/>
    </location>
</feature>
<dbReference type="InterPro" id="IPR003594">
    <property type="entry name" value="HATPase_dom"/>
</dbReference>
<dbReference type="Pfam" id="PF07696">
    <property type="entry name" value="7TMR-DISMED2"/>
    <property type="match status" value="1"/>
</dbReference>
<keyword evidence="4" id="KW-0808">Transferase</keyword>
<dbReference type="PANTHER" id="PTHR45453">
    <property type="entry name" value="PHOSPHATE REGULON SENSOR PROTEIN PHOR"/>
    <property type="match status" value="1"/>
</dbReference>
<keyword evidence="7" id="KW-0812">Transmembrane</keyword>
<evidence type="ECO:0000256" key="1">
    <source>
        <dbReference type="ARBA" id="ARBA00000085"/>
    </source>
</evidence>
<evidence type="ECO:0000256" key="4">
    <source>
        <dbReference type="ARBA" id="ARBA00022679"/>
    </source>
</evidence>
<dbReference type="Pfam" id="PF02518">
    <property type="entry name" value="HATPase_c"/>
    <property type="match status" value="1"/>
</dbReference>
<dbReference type="EC" id="2.7.13.3" evidence="2"/>
<dbReference type="Pfam" id="PF00512">
    <property type="entry name" value="HisKA"/>
    <property type="match status" value="1"/>
</dbReference>
<accession>A0ABT5ITW5</accession>
<protein>
    <recommendedName>
        <fullName evidence="2">histidine kinase</fullName>
        <ecNumber evidence="2">2.7.13.3</ecNumber>
    </recommendedName>
</protein>
<dbReference type="SMART" id="SM00388">
    <property type="entry name" value="HisKA"/>
    <property type="match status" value="1"/>
</dbReference>
<feature type="transmembrane region" description="Helical" evidence="7">
    <location>
        <begin position="322"/>
        <end position="339"/>
    </location>
</feature>
<dbReference type="InterPro" id="IPR036890">
    <property type="entry name" value="HATPase_C_sf"/>
</dbReference>
<dbReference type="CDD" id="cd00075">
    <property type="entry name" value="HATPase"/>
    <property type="match status" value="1"/>
</dbReference>
<dbReference type="SUPFAM" id="SSF47384">
    <property type="entry name" value="Homodimeric domain of signal transducing histidine kinase"/>
    <property type="match status" value="1"/>
</dbReference>
<feature type="domain" description="Histidine kinase" evidence="8">
    <location>
        <begin position="380"/>
        <end position="584"/>
    </location>
</feature>
<dbReference type="InterPro" id="IPR036097">
    <property type="entry name" value="HisK_dim/P_sf"/>
</dbReference>
<name>A0ABT5ITW5_9NEIS</name>
<keyword evidence="6" id="KW-0902">Two-component regulatory system</keyword>
<dbReference type="PROSITE" id="PS50109">
    <property type="entry name" value="HIS_KIN"/>
    <property type="match status" value="1"/>
</dbReference>
<comment type="caution">
    <text evidence="9">The sequence shown here is derived from an EMBL/GenBank/DDBJ whole genome shotgun (WGS) entry which is preliminary data.</text>
</comment>
<dbReference type="EMBL" id="JAQQLF010000002">
    <property type="protein sequence ID" value="MDC7716002.1"/>
    <property type="molecule type" value="Genomic_DNA"/>
</dbReference>
<evidence type="ECO:0000256" key="2">
    <source>
        <dbReference type="ARBA" id="ARBA00012438"/>
    </source>
</evidence>
<evidence type="ECO:0000256" key="3">
    <source>
        <dbReference type="ARBA" id="ARBA00022553"/>
    </source>
</evidence>
<dbReference type="Gene3D" id="2.60.40.2380">
    <property type="match status" value="1"/>
</dbReference>
<feature type="transmembrane region" description="Helical" evidence="7">
    <location>
        <begin position="295"/>
        <end position="316"/>
    </location>
</feature>
<dbReference type="SMART" id="SM00387">
    <property type="entry name" value="HATPase_c"/>
    <property type="match status" value="1"/>
</dbReference>
<evidence type="ECO:0000313" key="10">
    <source>
        <dbReference type="Proteomes" id="UP001219956"/>
    </source>
</evidence>
<proteinExistence type="predicted"/>
<feature type="transmembrane region" description="Helical" evidence="7">
    <location>
        <begin position="205"/>
        <end position="222"/>
    </location>
</feature>
<comment type="catalytic activity">
    <reaction evidence="1">
        <text>ATP + protein L-histidine = ADP + protein N-phospho-L-histidine.</text>
        <dbReference type="EC" id="2.7.13.3"/>
    </reaction>
</comment>
<dbReference type="Gene3D" id="1.10.287.130">
    <property type="match status" value="1"/>
</dbReference>
<dbReference type="InterPro" id="IPR050351">
    <property type="entry name" value="BphY/WalK/GraS-like"/>
</dbReference>
<dbReference type="CDD" id="cd00082">
    <property type="entry name" value="HisKA"/>
    <property type="match status" value="1"/>
</dbReference>
<evidence type="ECO:0000256" key="7">
    <source>
        <dbReference type="SAM" id="Phobius"/>
    </source>
</evidence>
<organism evidence="9 10">
    <name type="scientific">Vogesella aquatica</name>
    <dbReference type="NCBI Taxonomy" id="2984206"/>
    <lineage>
        <taxon>Bacteria</taxon>
        <taxon>Pseudomonadati</taxon>
        <taxon>Pseudomonadota</taxon>
        <taxon>Betaproteobacteria</taxon>
        <taxon>Neisseriales</taxon>
        <taxon>Chromobacteriaceae</taxon>
        <taxon>Vogesella</taxon>
    </lineage>
</organism>
<keyword evidence="7" id="KW-1133">Transmembrane helix</keyword>
<dbReference type="InterPro" id="IPR011622">
    <property type="entry name" value="7TMR_DISM_rcpt_extracell_dom2"/>
</dbReference>
<dbReference type="PANTHER" id="PTHR45453:SF1">
    <property type="entry name" value="PHOSPHATE REGULON SENSOR PROTEIN PHOR"/>
    <property type="match status" value="1"/>
</dbReference>
<keyword evidence="5" id="KW-0418">Kinase</keyword>
<sequence>MSRAYLVDPQGKLDLPQVRQQAFTPLPGILARGYTPTVTWLRVVVHNGAPGEPLVLRIRPGYLDEVRLYWQDSQGRWQQQADGDRYPYAKRSYPGITPSFMVRQVQAQAVYYLRLHTTSTSMLGIEAQPLHQALQADVRQSSWQIIYYAILLWLLVWAIADYRESRDRVVGLFIPYQLLSVLVNLAFMGYYSMLVPASYPQLADVATSWTSTLFCLASLMFHRHLLLGFSPPGLLRWVLKLLPCYYPLLFLMLAFGTIQPVMQTNTMVAPVQVLLMALTAWLVPPHPLRRLLRVLYTLSIGVIAITMLPLLGIGNVLEMNQYGQLIQSLLISALAFVLLQRRSGQLRSERHAFAVELELARQQIVIERQQSEEQSRFMAMLTHELKTPMSVIRMALGSLRMQLGEQRILAHAERAVDDMNAVVERCTQADRIEQGQLEIQSETIVLAELINDVRDNSREPERVILHPGTVPLLRSDSQLLRTVLSNLIDNALKYSPAASTINVKWGTKSTGLWLSVDNVASAAGMPDASKVFTKYYRSPGAHSKTGSGLGLYLVRGLCIQLQGMVSYRPEANIVRFEVWLPVSTR</sequence>
<keyword evidence="10" id="KW-1185">Reference proteome</keyword>
<keyword evidence="3" id="KW-0597">Phosphoprotein</keyword>
<feature type="transmembrane region" description="Helical" evidence="7">
    <location>
        <begin position="145"/>
        <end position="162"/>
    </location>
</feature>